<sequence>MNTFVSAKYSFHSATADICPYMQCRHISSTTSQLTRCCSRWSSSSLNLPARRFSYAQMSTPNHRCGMTSATSAARDALEGLNWNGSSQPGASMCATPATSHPLSSNTQGPQI</sequence>
<dbReference type="EMBL" id="HBUF01215292">
    <property type="protein sequence ID" value="CAG6666904.1"/>
    <property type="molecule type" value="Transcribed_RNA"/>
</dbReference>
<dbReference type="EMBL" id="HBUF01215291">
    <property type="protein sequence ID" value="CAG6666900.1"/>
    <property type="molecule type" value="Transcribed_RNA"/>
</dbReference>
<organism evidence="2">
    <name type="scientific">Cacopsylla melanoneura</name>
    <dbReference type="NCBI Taxonomy" id="428564"/>
    <lineage>
        <taxon>Eukaryota</taxon>
        <taxon>Metazoa</taxon>
        <taxon>Ecdysozoa</taxon>
        <taxon>Arthropoda</taxon>
        <taxon>Hexapoda</taxon>
        <taxon>Insecta</taxon>
        <taxon>Pterygota</taxon>
        <taxon>Neoptera</taxon>
        <taxon>Paraneoptera</taxon>
        <taxon>Hemiptera</taxon>
        <taxon>Sternorrhyncha</taxon>
        <taxon>Psylloidea</taxon>
        <taxon>Psyllidae</taxon>
        <taxon>Psyllinae</taxon>
        <taxon>Cacopsylla</taxon>
    </lineage>
</organism>
<accession>A0A8D8SBZ0</accession>
<dbReference type="AlphaFoldDB" id="A0A8D8SBZ0"/>
<name>A0A8D8SBZ0_9HEMI</name>
<feature type="compositionally biased region" description="Polar residues" evidence="1">
    <location>
        <begin position="97"/>
        <end position="112"/>
    </location>
</feature>
<dbReference type="EMBL" id="HBUF01215293">
    <property type="protein sequence ID" value="CAG6666908.1"/>
    <property type="molecule type" value="Transcribed_RNA"/>
</dbReference>
<protein>
    <submittedName>
        <fullName evidence="2">Uncharacterized protein</fullName>
    </submittedName>
</protein>
<evidence type="ECO:0000256" key="1">
    <source>
        <dbReference type="SAM" id="MobiDB-lite"/>
    </source>
</evidence>
<feature type="region of interest" description="Disordered" evidence="1">
    <location>
        <begin position="80"/>
        <end position="112"/>
    </location>
</feature>
<proteinExistence type="predicted"/>
<reference evidence="2" key="1">
    <citation type="submission" date="2021-05" db="EMBL/GenBank/DDBJ databases">
        <authorList>
            <person name="Alioto T."/>
            <person name="Alioto T."/>
            <person name="Gomez Garrido J."/>
        </authorList>
    </citation>
    <scope>NUCLEOTIDE SEQUENCE</scope>
</reference>
<evidence type="ECO:0000313" key="2">
    <source>
        <dbReference type="EMBL" id="CAG6666908.1"/>
    </source>
</evidence>